<name>A0ACC1Q6T1_9APHY</name>
<dbReference type="EMBL" id="JANSHE010000204">
    <property type="protein sequence ID" value="KAJ3014569.1"/>
    <property type="molecule type" value="Genomic_DNA"/>
</dbReference>
<organism evidence="1 2">
    <name type="scientific">Trametes sanguinea</name>
    <dbReference type="NCBI Taxonomy" id="158606"/>
    <lineage>
        <taxon>Eukaryota</taxon>
        <taxon>Fungi</taxon>
        <taxon>Dikarya</taxon>
        <taxon>Basidiomycota</taxon>
        <taxon>Agaricomycotina</taxon>
        <taxon>Agaricomycetes</taxon>
        <taxon>Polyporales</taxon>
        <taxon>Polyporaceae</taxon>
        <taxon>Trametes</taxon>
    </lineage>
</organism>
<gene>
    <name evidence="1" type="ORF">NUW54_g1274</name>
</gene>
<proteinExistence type="predicted"/>
<evidence type="ECO:0000313" key="2">
    <source>
        <dbReference type="Proteomes" id="UP001144978"/>
    </source>
</evidence>
<keyword evidence="2" id="KW-1185">Reference proteome</keyword>
<accession>A0ACC1Q6T1</accession>
<evidence type="ECO:0000313" key="1">
    <source>
        <dbReference type="EMBL" id="KAJ3014569.1"/>
    </source>
</evidence>
<dbReference type="Proteomes" id="UP001144978">
    <property type="component" value="Unassembled WGS sequence"/>
</dbReference>
<comment type="caution">
    <text evidence="1">The sequence shown here is derived from an EMBL/GenBank/DDBJ whole genome shotgun (WGS) entry which is preliminary data.</text>
</comment>
<protein>
    <submittedName>
        <fullName evidence="1">Uncharacterized protein</fullName>
    </submittedName>
</protein>
<reference evidence="1" key="1">
    <citation type="submission" date="2022-08" db="EMBL/GenBank/DDBJ databases">
        <title>Genome Sequence of Pycnoporus sanguineus.</title>
        <authorList>
            <person name="Buettner E."/>
        </authorList>
    </citation>
    <scope>NUCLEOTIDE SEQUENCE</scope>
    <source>
        <strain evidence="1">CG-C14</strain>
    </source>
</reference>
<sequence>MRRRPRPAAISLVLPRNVINCSIFHPSRIVLLVIVCLLSYNIFSATGTSIETHSLMPRDTAYDAFVSFTGDVED</sequence>